<dbReference type="SMART" id="SM00248">
    <property type="entry name" value="ANK"/>
    <property type="match status" value="3"/>
</dbReference>
<feature type="non-terminal residue" evidence="4">
    <location>
        <position position="1"/>
    </location>
</feature>
<dbReference type="PANTHER" id="PTHR24198">
    <property type="entry name" value="ANKYRIN REPEAT AND PROTEIN KINASE DOMAIN-CONTAINING PROTEIN"/>
    <property type="match status" value="1"/>
</dbReference>
<feature type="repeat" description="ANK" evidence="3">
    <location>
        <begin position="178"/>
        <end position="210"/>
    </location>
</feature>
<organism evidence="4 5">
    <name type="scientific">Geodia barretti</name>
    <name type="common">Barrett's horny sponge</name>
    <dbReference type="NCBI Taxonomy" id="519541"/>
    <lineage>
        <taxon>Eukaryota</taxon>
        <taxon>Metazoa</taxon>
        <taxon>Porifera</taxon>
        <taxon>Demospongiae</taxon>
        <taxon>Heteroscleromorpha</taxon>
        <taxon>Tetractinellida</taxon>
        <taxon>Astrophorina</taxon>
        <taxon>Geodiidae</taxon>
        <taxon>Geodia</taxon>
    </lineage>
</organism>
<dbReference type="InterPro" id="IPR002110">
    <property type="entry name" value="Ankyrin_rpt"/>
</dbReference>
<proteinExistence type="predicted"/>
<dbReference type="AlphaFoldDB" id="A0AA35SF91"/>
<evidence type="ECO:0000256" key="1">
    <source>
        <dbReference type="ARBA" id="ARBA00022737"/>
    </source>
</evidence>
<dbReference type="SUPFAM" id="SSF48403">
    <property type="entry name" value="Ankyrin repeat"/>
    <property type="match status" value="2"/>
</dbReference>
<evidence type="ECO:0000313" key="4">
    <source>
        <dbReference type="EMBL" id="CAI8027556.1"/>
    </source>
</evidence>
<reference evidence="4" key="1">
    <citation type="submission" date="2023-03" db="EMBL/GenBank/DDBJ databases">
        <authorList>
            <person name="Steffen K."/>
            <person name="Cardenas P."/>
        </authorList>
    </citation>
    <scope>NUCLEOTIDE SEQUENCE</scope>
</reference>
<keyword evidence="2 3" id="KW-0040">ANK repeat</keyword>
<evidence type="ECO:0000256" key="2">
    <source>
        <dbReference type="ARBA" id="ARBA00023043"/>
    </source>
</evidence>
<name>A0AA35SF91_GEOBA</name>
<dbReference type="InterPro" id="IPR036770">
    <property type="entry name" value="Ankyrin_rpt-contain_sf"/>
</dbReference>
<evidence type="ECO:0000313" key="5">
    <source>
        <dbReference type="Proteomes" id="UP001174909"/>
    </source>
</evidence>
<dbReference type="GO" id="GO:0005737">
    <property type="term" value="C:cytoplasm"/>
    <property type="evidence" value="ECO:0007669"/>
    <property type="project" value="TreeGrafter"/>
</dbReference>
<keyword evidence="1" id="KW-0677">Repeat</keyword>
<feature type="repeat" description="ANK" evidence="3">
    <location>
        <begin position="29"/>
        <end position="61"/>
    </location>
</feature>
<sequence>MISSRPGTTDLTETLLAGKGISLDAQTDNGWSALFFAVDKGDVASAELLLRAGADPHLNDTNGLTVLDVAIANGHTAVYQLLRKHIQRAVIEGKVLDSSLCAQTPDTMPVELVQTPEVMLQRQEVKHLVKKSREKAEKALNRFDPKWPVLMRAIAGERTEAVSPLLQTVMNIDRQNENGESALIMAVIKNNTKVVSLLVKAGASLDIQDKVEVFSTIL</sequence>
<dbReference type="EMBL" id="CASHTH010002285">
    <property type="protein sequence ID" value="CAI8027556.1"/>
    <property type="molecule type" value="Genomic_DNA"/>
</dbReference>
<gene>
    <name evidence="4" type="ORF">GBAR_LOCUS15741</name>
</gene>
<dbReference type="Pfam" id="PF12796">
    <property type="entry name" value="Ank_2"/>
    <property type="match status" value="2"/>
</dbReference>
<dbReference type="Gene3D" id="1.25.40.20">
    <property type="entry name" value="Ankyrin repeat-containing domain"/>
    <property type="match status" value="2"/>
</dbReference>
<dbReference type="PROSITE" id="PS50088">
    <property type="entry name" value="ANK_REPEAT"/>
    <property type="match status" value="2"/>
</dbReference>
<accession>A0AA35SF91</accession>
<protein>
    <submittedName>
        <fullName evidence="4">Protein VAPYRIN</fullName>
    </submittedName>
</protein>
<evidence type="ECO:0000256" key="3">
    <source>
        <dbReference type="PROSITE-ProRule" id="PRU00023"/>
    </source>
</evidence>
<comment type="caution">
    <text evidence="4">The sequence shown here is derived from an EMBL/GenBank/DDBJ whole genome shotgun (WGS) entry which is preliminary data.</text>
</comment>
<dbReference type="PROSITE" id="PS50297">
    <property type="entry name" value="ANK_REP_REGION"/>
    <property type="match status" value="2"/>
</dbReference>
<dbReference type="Proteomes" id="UP001174909">
    <property type="component" value="Unassembled WGS sequence"/>
</dbReference>
<keyword evidence="5" id="KW-1185">Reference proteome</keyword>
<dbReference type="PANTHER" id="PTHR24198:SF165">
    <property type="entry name" value="ANKYRIN REPEAT-CONTAINING PROTEIN-RELATED"/>
    <property type="match status" value="1"/>
</dbReference>